<proteinExistence type="predicted"/>
<keyword evidence="1" id="KW-0472">Membrane</keyword>
<feature type="transmembrane region" description="Helical" evidence="1">
    <location>
        <begin position="28"/>
        <end position="52"/>
    </location>
</feature>
<dbReference type="OMA" id="HENAAIY"/>
<feature type="transmembrane region" description="Helical" evidence="1">
    <location>
        <begin position="72"/>
        <end position="93"/>
    </location>
</feature>
<feature type="transmembrane region" description="Helical" evidence="1">
    <location>
        <begin position="105"/>
        <end position="125"/>
    </location>
</feature>
<organism evidence="3 4">
    <name type="scientific">Pseudocohnilembus persalinus</name>
    <name type="common">Ciliate</name>
    <dbReference type="NCBI Taxonomy" id="266149"/>
    <lineage>
        <taxon>Eukaryota</taxon>
        <taxon>Sar</taxon>
        <taxon>Alveolata</taxon>
        <taxon>Ciliophora</taxon>
        <taxon>Intramacronucleata</taxon>
        <taxon>Oligohymenophorea</taxon>
        <taxon>Scuticociliatia</taxon>
        <taxon>Philasterida</taxon>
        <taxon>Pseudocohnilembidae</taxon>
        <taxon>Pseudocohnilembus</taxon>
    </lineage>
</organism>
<dbReference type="Pfam" id="PF10277">
    <property type="entry name" value="Frag1"/>
    <property type="match status" value="1"/>
</dbReference>
<evidence type="ECO:0000313" key="3">
    <source>
        <dbReference type="EMBL" id="KRX02843.1"/>
    </source>
</evidence>
<name>A0A0V0QKR4_PSEPJ</name>
<feature type="domain" description="CWH43-like N-terminal" evidence="2">
    <location>
        <begin position="10"/>
        <end position="207"/>
    </location>
</feature>
<dbReference type="EMBL" id="LDAU01000151">
    <property type="protein sequence ID" value="KRX02843.1"/>
    <property type="molecule type" value="Genomic_DNA"/>
</dbReference>
<feature type="transmembrane region" description="Helical" evidence="1">
    <location>
        <begin position="178"/>
        <end position="201"/>
    </location>
</feature>
<evidence type="ECO:0000256" key="1">
    <source>
        <dbReference type="SAM" id="Phobius"/>
    </source>
</evidence>
<gene>
    <name evidence="3" type="ORF">PPERSA_04046</name>
</gene>
<dbReference type="InParanoid" id="A0A0V0QKR4"/>
<dbReference type="InterPro" id="IPR019402">
    <property type="entry name" value="CWH43_N"/>
</dbReference>
<keyword evidence="1" id="KW-1133">Transmembrane helix</keyword>
<evidence type="ECO:0000313" key="4">
    <source>
        <dbReference type="Proteomes" id="UP000054937"/>
    </source>
</evidence>
<evidence type="ECO:0000259" key="2">
    <source>
        <dbReference type="Pfam" id="PF10277"/>
    </source>
</evidence>
<comment type="caution">
    <text evidence="3">The sequence shown here is derived from an EMBL/GenBank/DDBJ whole genome shotgun (WGS) entry which is preliminary data.</text>
</comment>
<protein>
    <recommendedName>
        <fullName evidence="2">CWH43-like N-terminal domain-containing protein</fullName>
    </recommendedName>
</protein>
<dbReference type="Proteomes" id="UP000054937">
    <property type="component" value="Unassembled WGS sequence"/>
</dbReference>
<accession>A0A0V0QKR4</accession>
<dbReference type="AlphaFoldDB" id="A0A0V0QKR4"/>
<reference evidence="3 4" key="1">
    <citation type="journal article" date="2015" name="Sci. Rep.">
        <title>Genome of the facultative scuticociliatosis pathogen Pseudocohnilembus persalinus provides insight into its virulence through horizontal gene transfer.</title>
        <authorList>
            <person name="Xiong J."/>
            <person name="Wang G."/>
            <person name="Cheng J."/>
            <person name="Tian M."/>
            <person name="Pan X."/>
            <person name="Warren A."/>
            <person name="Jiang C."/>
            <person name="Yuan D."/>
            <person name="Miao W."/>
        </authorList>
    </citation>
    <scope>NUCLEOTIDE SEQUENCE [LARGE SCALE GENOMIC DNA]</scope>
    <source>
        <strain evidence="3">36N120E</strain>
    </source>
</reference>
<keyword evidence="4" id="KW-1185">Reference proteome</keyword>
<keyword evidence="1" id="KW-0812">Transmembrane</keyword>
<feature type="transmembrane region" description="Helical" evidence="1">
    <location>
        <begin position="137"/>
        <end position="158"/>
    </location>
</feature>
<sequence length="242" mass="28035">MAVIVQKSENPFPKTSITQTAQWNPQNIVFRMVMIPGIGGIFLCYVTLYYLFKSFKINQQQDSVIFSKMTPILLLGFGFVVAILFGITLATIDDGYMNDDLHENAAIYGFFLQFLLEFFIIYMFYKVKQIQPNAVNLVSFKIKIAISLINVIILYYVINILGSVTNYFDGEIDSQKGASMMQISIAEYTIFTGEMIFIYTYSMDFKDYYYFFHIGEIDKLIQNEKEQVQDSIVRKALLFEQQ</sequence>